<evidence type="ECO:0000256" key="1">
    <source>
        <dbReference type="SAM" id="SignalP"/>
    </source>
</evidence>
<evidence type="ECO:0000313" key="3">
    <source>
        <dbReference type="Ensembl" id="ENSPMAP00000000575.1"/>
    </source>
</evidence>
<dbReference type="GO" id="GO:0005737">
    <property type="term" value="C:cytoplasm"/>
    <property type="evidence" value="ECO:0007669"/>
    <property type="project" value="TreeGrafter"/>
</dbReference>
<accession>S4R5U5</accession>
<dbReference type="Pfam" id="PF01823">
    <property type="entry name" value="MACPF"/>
    <property type="match status" value="1"/>
</dbReference>
<feature type="domain" description="MACPF" evidence="2">
    <location>
        <begin position="81"/>
        <end position="240"/>
    </location>
</feature>
<feature type="chain" id="PRO_5004522377" description="MACPF domain-containing protein" evidence="1">
    <location>
        <begin position="22"/>
        <end position="240"/>
    </location>
</feature>
<keyword evidence="1" id="KW-0732">Signal</keyword>
<dbReference type="HOGENOM" id="CLU_055752_0_0_1"/>
<evidence type="ECO:0000259" key="2">
    <source>
        <dbReference type="SMART" id="SM00457"/>
    </source>
</evidence>
<dbReference type="STRING" id="7757.ENSPMAP00000000575"/>
<dbReference type="GO" id="GO:0030425">
    <property type="term" value="C:dendrite"/>
    <property type="evidence" value="ECO:0007669"/>
    <property type="project" value="TreeGrafter"/>
</dbReference>
<dbReference type="InterPro" id="IPR020864">
    <property type="entry name" value="MACPF"/>
</dbReference>
<dbReference type="InterPro" id="IPR033237">
    <property type="entry name" value="BRINP"/>
</dbReference>
<name>S4R5U5_PETMA</name>
<dbReference type="GO" id="GO:0045930">
    <property type="term" value="P:negative regulation of mitotic cell cycle"/>
    <property type="evidence" value="ECO:0007669"/>
    <property type="project" value="InterPro"/>
</dbReference>
<dbReference type="GO" id="GO:0045666">
    <property type="term" value="P:positive regulation of neuron differentiation"/>
    <property type="evidence" value="ECO:0007669"/>
    <property type="project" value="InterPro"/>
</dbReference>
<dbReference type="Ensembl" id="ENSPMAT00000000576.1">
    <property type="protein sequence ID" value="ENSPMAP00000000575.1"/>
    <property type="gene ID" value="ENSPMAG00000000521.1"/>
</dbReference>
<sequence length="240" mass="27127">MHWPRIFSALCLLAAWDYVTSQMHGTLGLPQGVAAGDGRGQGQSDAFDWLLTDRGPFHEAEEYKDFLKKYSEGYTVRYKIYREFARWKVSNIAVESRAEFPHAPLPLSPEFMRSVRQLGRRPTQQQLLDNFIRKYGTHYVVSGKLGGEEKLTILVDLARLGGRPDNGSVQGLEAIQQLAASYFINRESTLRRLHEIQITGWAVQVTETRKGPLGCSSYENLDLVSSVLIHSTENKIQLQG</sequence>
<dbReference type="PANTHER" id="PTHR15564:SF3">
    <property type="entry name" value="BMP_RETINOIC ACID-INDUCIBLE NEURAL-SPECIFIC PROTEIN 3-LIKE"/>
    <property type="match status" value="1"/>
</dbReference>
<dbReference type="GeneTree" id="ENSGT00940000160314"/>
<organism evidence="3">
    <name type="scientific">Petromyzon marinus</name>
    <name type="common">Sea lamprey</name>
    <dbReference type="NCBI Taxonomy" id="7757"/>
    <lineage>
        <taxon>Eukaryota</taxon>
        <taxon>Metazoa</taxon>
        <taxon>Chordata</taxon>
        <taxon>Craniata</taxon>
        <taxon>Vertebrata</taxon>
        <taxon>Cyclostomata</taxon>
        <taxon>Hyperoartia</taxon>
        <taxon>Petromyzontiformes</taxon>
        <taxon>Petromyzontidae</taxon>
        <taxon>Petromyzon</taxon>
    </lineage>
</organism>
<dbReference type="AlphaFoldDB" id="S4R5U5"/>
<proteinExistence type="predicted"/>
<dbReference type="OMA" id="ECNSNEA"/>
<dbReference type="PANTHER" id="PTHR15564">
    <property type="entry name" value="MACPF DOMAIN-CONTAINING PROTEIN"/>
    <property type="match status" value="1"/>
</dbReference>
<dbReference type="GO" id="GO:0071300">
    <property type="term" value="P:cellular response to retinoic acid"/>
    <property type="evidence" value="ECO:0007669"/>
    <property type="project" value="TreeGrafter"/>
</dbReference>
<feature type="signal peptide" evidence="1">
    <location>
        <begin position="1"/>
        <end position="21"/>
    </location>
</feature>
<protein>
    <recommendedName>
        <fullName evidence="2">MACPF domain-containing protein</fullName>
    </recommendedName>
</protein>
<reference evidence="3" key="1">
    <citation type="submission" date="2025-08" db="UniProtKB">
        <authorList>
            <consortium name="Ensembl"/>
        </authorList>
    </citation>
    <scope>IDENTIFICATION</scope>
</reference>
<reference evidence="3" key="2">
    <citation type="submission" date="2025-09" db="UniProtKB">
        <authorList>
            <consortium name="Ensembl"/>
        </authorList>
    </citation>
    <scope>IDENTIFICATION</scope>
</reference>
<dbReference type="GO" id="GO:0043025">
    <property type="term" value="C:neuronal cell body"/>
    <property type="evidence" value="ECO:0007669"/>
    <property type="project" value="TreeGrafter"/>
</dbReference>
<dbReference type="SMART" id="SM00457">
    <property type="entry name" value="MACPF"/>
    <property type="match status" value="1"/>
</dbReference>